<dbReference type="Proteomes" id="UP000245754">
    <property type="component" value="Unassembled WGS sequence"/>
</dbReference>
<dbReference type="AlphaFoldDB" id="A0A316EIU8"/>
<comment type="caution">
    <text evidence="2">The sequence shown here is derived from an EMBL/GenBank/DDBJ whole genome shotgun (WGS) entry which is preliminary data.</text>
</comment>
<feature type="domain" description="HTH cro/C1-type" evidence="1">
    <location>
        <begin position="27"/>
        <end position="80"/>
    </location>
</feature>
<dbReference type="Gene3D" id="1.10.260.40">
    <property type="entry name" value="lambda repressor-like DNA-binding domains"/>
    <property type="match status" value="1"/>
</dbReference>
<gene>
    <name evidence="2" type="ORF">C7419_11118</name>
</gene>
<dbReference type="SMART" id="SM00530">
    <property type="entry name" value="HTH_XRE"/>
    <property type="match status" value="1"/>
</dbReference>
<reference evidence="2 3" key="1">
    <citation type="submission" date="2018-05" db="EMBL/GenBank/DDBJ databases">
        <title>Genomic Encyclopedia of Type Strains, Phase IV (KMG-V): Genome sequencing to study the core and pangenomes of soil and plant-associated prokaryotes.</title>
        <authorList>
            <person name="Whitman W."/>
        </authorList>
    </citation>
    <scope>NUCLEOTIDE SEQUENCE [LARGE SCALE GENOMIC DNA]</scope>
    <source>
        <strain evidence="2 3">SLV-132</strain>
    </source>
</reference>
<keyword evidence="3" id="KW-1185">Reference proteome</keyword>
<evidence type="ECO:0000313" key="2">
    <source>
        <dbReference type="EMBL" id="PWK30977.1"/>
    </source>
</evidence>
<dbReference type="PROSITE" id="PS50943">
    <property type="entry name" value="HTH_CROC1"/>
    <property type="match status" value="1"/>
</dbReference>
<sequence>MRFARRWRETITMEERIATALDLGRVLQGARTIAGLSQAEAATRLHVSQSWISHTELNPETLSAAQLLALMEVYDLALYVRRR</sequence>
<accession>A0A316EIU8</accession>
<dbReference type="GO" id="GO:0003677">
    <property type="term" value="F:DNA binding"/>
    <property type="evidence" value="ECO:0007669"/>
    <property type="project" value="InterPro"/>
</dbReference>
<dbReference type="InterPro" id="IPR001387">
    <property type="entry name" value="Cro/C1-type_HTH"/>
</dbReference>
<dbReference type="SUPFAM" id="SSF47413">
    <property type="entry name" value="lambda repressor-like DNA-binding domains"/>
    <property type="match status" value="1"/>
</dbReference>
<protein>
    <submittedName>
        <fullName evidence="2">HTH-type transcriptional regulator/antitoxin HipB</fullName>
    </submittedName>
</protein>
<organism evidence="2 3">
    <name type="scientific">Cupriavidus plantarum</name>
    <dbReference type="NCBI Taxonomy" id="942865"/>
    <lineage>
        <taxon>Bacteria</taxon>
        <taxon>Pseudomonadati</taxon>
        <taxon>Pseudomonadota</taxon>
        <taxon>Betaproteobacteria</taxon>
        <taxon>Burkholderiales</taxon>
        <taxon>Burkholderiaceae</taxon>
        <taxon>Cupriavidus</taxon>
    </lineage>
</organism>
<dbReference type="InterPro" id="IPR010982">
    <property type="entry name" value="Lambda_DNA-bd_dom_sf"/>
</dbReference>
<evidence type="ECO:0000313" key="3">
    <source>
        <dbReference type="Proteomes" id="UP000245754"/>
    </source>
</evidence>
<evidence type="ECO:0000259" key="1">
    <source>
        <dbReference type="PROSITE" id="PS50943"/>
    </source>
</evidence>
<proteinExistence type="predicted"/>
<dbReference type="Pfam" id="PF13560">
    <property type="entry name" value="HTH_31"/>
    <property type="match status" value="1"/>
</dbReference>
<dbReference type="EMBL" id="QGGT01000011">
    <property type="protein sequence ID" value="PWK30977.1"/>
    <property type="molecule type" value="Genomic_DNA"/>
</dbReference>
<name>A0A316EIU8_9BURK</name>
<dbReference type="CDD" id="cd00093">
    <property type="entry name" value="HTH_XRE"/>
    <property type="match status" value="1"/>
</dbReference>